<comment type="caution">
    <text evidence="1">The sequence shown here is derived from an EMBL/GenBank/DDBJ whole genome shotgun (WGS) entry which is preliminary data.</text>
</comment>
<dbReference type="SUPFAM" id="SSF141452">
    <property type="entry name" value="Hcp1-like"/>
    <property type="match status" value="1"/>
</dbReference>
<dbReference type="InterPro" id="IPR036624">
    <property type="entry name" value="Hcp1-lik_sf"/>
</dbReference>
<dbReference type="EMBL" id="ABKJEP030000002">
    <property type="protein sequence ID" value="EMO9454939.1"/>
    <property type="molecule type" value="Genomic_DNA"/>
</dbReference>
<sequence>MAHPIYLTLTGKIQGLISAGCSSVDSIGNRYQAGHENEILILNLSAGR</sequence>
<dbReference type="Gene3D" id="2.30.110.20">
    <property type="entry name" value="Hcp1-like"/>
    <property type="match status" value="1"/>
</dbReference>
<dbReference type="InterPro" id="IPR052947">
    <property type="entry name" value="T6SS_Hcp1_domain"/>
</dbReference>
<protein>
    <submittedName>
        <fullName evidence="1">Type VI secretion system tube protein Hcp</fullName>
    </submittedName>
</protein>
<evidence type="ECO:0000313" key="1">
    <source>
        <dbReference type="EMBL" id="EMO9454939.1"/>
    </source>
</evidence>
<organism evidence="1">
    <name type="scientific">Morganella morganii</name>
    <name type="common">Proteus morganii</name>
    <dbReference type="NCBI Taxonomy" id="582"/>
    <lineage>
        <taxon>Bacteria</taxon>
        <taxon>Pseudomonadati</taxon>
        <taxon>Pseudomonadota</taxon>
        <taxon>Gammaproteobacteria</taxon>
        <taxon>Enterobacterales</taxon>
        <taxon>Morganellaceae</taxon>
        <taxon>Morganella</taxon>
    </lineage>
</organism>
<dbReference type="PANTHER" id="PTHR34319">
    <property type="entry name" value="MAJOR EXPORTED PROTEIN"/>
    <property type="match status" value="1"/>
</dbReference>
<dbReference type="PANTHER" id="PTHR34319:SF7">
    <property type="entry name" value="HNH ENDONUCLEASE DOMAIN-CONTAINING PROTEIN"/>
    <property type="match status" value="1"/>
</dbReference>
<proteinExistence type="predicted"/>
<dbReference type="AlphaFoldDB" id="A0AAI9HP00"/>
<dbReference type="NCBIfam" id="TIGR03344">
    <property type="entry name" value="VI_effect_Hcp1"/>
    <property type="match status" value="1"/>
</dbReference>
<name>A0AAI9HP00_MORMO</name>
<gene>
    <name evidence="1" type="primary">hcp</name>
    <name evidence="1" type="ORF">PN925_000251</name>
</gene>
<accession>A0AAI9HP00</accession>
<reference evidence="1" key="1">
    <citation type="submission" date="2024-02" db="EMBL/GenBank/DDBJ databases">
        <authorList>
            <consortium name="Clinical and Environmental Microbiology Branch: Whole genome sequencing antimicrobial resistance pathogens in the healthcare setting"/>
        </authorList>
    </citation>
    <scope>NUCLEOTIDE SEQUENCE</scope>
    <source>
        <strain evidence="1">2023KU-00017</strain>
    </source>
</reference>
<dbReference type="InterPro" id="IPR008514">
    <property type="entry name" value="T6SS_Hcp"/>
</dbReference>